<dbReference type="SUPFAM" id="SSF46689">
    <property type="entry name" value="Homeodomain-like"/>
    <property type="match status" value="1"/>
</dbReference>
<evidence type="ECO:0000259" key="4">
    <source>
        <dbReference type="PROSITE" id="PS50977"/>
    </source>
</evidence>
<sequence length="190" mass="21913">MAIDRKQSVLDAASKSFSLFGYKATTMDQVAKMANVGKGTIYTFFKNKEELFDEIVSRMIRDMLQQAESAISSERTFFENAQAAIYRMLQFRTEHQLMLKLVQEQEMGTSAVKDVLVQVENEILTYIKNRIEAAIAKGEIQNCDPEVTAFLLVKMYIALVYDWEKQHKPLSEQQIGELIELYFLRGLFTK</sequence>
<gene>
    <name evidence="5" type="ORF">AS180_05135</name>
</gene>
<dbReference type="PROSITE" id="PS50977">
    <property type="entry name" value="HTH_TETR_2"/>
    <property type="match status" value="1"/>
</dbReference>
<evidence type="ECO:0000256" key="3">
    <source>
        <dbReference type="PROSITE-ProRule" id="PRU00335"/>
    </source>
</evidence>
<dbReference type="Pfam" id="PF00440">
    <property type="entry name" value="TetR_N"/>
    <property type="match status" value="1"/>
</dbReference>
<protein>
    <submittedName>
        <fullName evidence="5">TetR family transcriptional regulator</fullName>
    </submittedName>
</protein>
<feature type="domain" description="HTH tetR-type" evidence="4">
    <location>
        <begin position="3"/>
        <end position="63"/>
    </location>
</feature>
<dbReference type="EMBL" id="LNQP01000013">
    <property type="protein sequence ID" value="KSU88885.1"/>
    <property type="molecule type" value="Genomic_DNA"/>
</dbReference>
<dbReference type="InterPro" id="IPR041490">
    <property type="entry name" value="KstR2_TetR_C"/>
</dbReference>
<dbReference type="Gene3D" id="1.10.357.10">
    <property type="entry name" value="Tetracycline Repressor, domain 2"/>
    <property type="match status" value="1"/>
</dbReference>
<name>A0A0V8JP95_9BACI</name>
<dbReference type="Proteomes" id="UP000053681">
    <property type="component" value="Unassembled WGS sequence"/>
</dbReference>
<dbReference type="GeneID" id="93681062"/>
<dbReference type="InterPro" id="IPR001647">
    <property type="entry name" value="HTH_TetR"/>
</dbReference>
<dbReference type="InterPro" id="IPR036271">
    <property type="entry name" value="Tet_transcr_reg_TetR-rel_C_sf"/>
</dbReference>
<dbReference type="Pfam" id="PF17932">
    <property type="entry name" value="TetR_C_24"/>
    <property type="match status" value="1"/>
</dbReference>
<evidence type="ECO:0000313" key="6">
    <source>
        <dbReference type="Proteomes" id="UP000053681"/>
    </source>
</evidence>
<accession>A0A0V8JP95</accession>
<keyword evidence="1" id="KW-0678">Repressor</keyword>
<dbReference type="InterPro" id="IPR009057">
    <property type="entry name" value="Homeodomain-like_sf"/>
</dbReference>
<dbReference type="RefSeq" id="WP_025907629.1">
    <property type="nucleotide sequence ID" value="NZ_KQ758633.1"/>
</dbReference>
<organism evidence="5 6">
    <name type="scientific">Priestia veravalensis</name>
    <dbReference type="NCBI Taxonomy" id="1414648"/>
    <lineage>
        <taxon>Bacteria</taxon>
        <taxon>Bacillati</taxon>
        <taxon>Bacillota</taxon>
        <taxon>Bacilli</taxon>
        <taxon>Bacillales</taxon>
        <taxon>Bacillaceae</taxon>
        <taxon>Priestia</taxon>
    </lineage>
</organism>
<dbReference type="PRINTS" id="PR00455">
    <property type="entry name" value="HTHTETR"/>
</dbReference>
<dbReference type="AlphaFoldDB" id="A0A0V8JP95"/>
<dbReference type="Gene3D" id="1.10.10.60">
    <property type="entry name" value="Homeodomain-like"/>
    <property type="match status" value="1"/>
</dbReference>
<keyword evidence="6" id="KW-1185">Reference proteome</keyword>
<reference evidence="5 6" key="1">
    <citation type="submission" date="2015-11" db="EMBL/GenBank/DDBJ databases">
        <title>Bacillus caseinolyticus sp nov.</title>
        <authorList>
            <person name="Dastager S.G."/>
            <person name="Mawlankar R."/>
        </authorList>
    </citation>
    <scope>NUCLEOTIDE SEQUENCE [LARGE SCALE GENOMIC DNA]</scope>
    <source>
        <strain evidence="5 6">SGD-V-76</strain>
    </source>
</reference>
<feature type="DNA-binding region" description="H-T-H motif" evidence="3">
    <location>
        <begin position="26"/>
        <end position="45"/>
    </location>
</feature>
<keyword evidence="2 3" id="KW-0238">DNA-binding</keyword>
<dbReference type="PANTHER" id="PTHR43479">
    <property type="entry name" value="ACREF/ENVCD OPERON REPRESSOR-RELATED"/>
    <property type="match status" value="1"/>
</dbReference>
<evidence type="ECO:0000256" key="1">
    <source>
        <dbReference type="ARBA" id="ARBA00022491"/>
    </source>
</evidence>
<dbReference type="PANTHER" id="PTHR43479:SF11">
    <property type="entry name" value="ACREF_ENVCD OPERON REPRESSOR-RELATED"/>
    <property type="match status" value="1"/>
</dbReference>
<dbReference type="InterPro" id="IPR050624">
    <property type="entry name" value="HTH-type_Tx_Regulator"/>
</dbReference>
<dbReference type="SUPFAM" id="SSF48498">
    <property type="entry name" value="Tetracyclin repressor-like, C-terminal domain"/>
    <property type="match status" value="1"/>
</dbReference>
<dbReference type="GO" id="GO:0003677">
    <property type="term" value="F:DNA binding"/>
    <property type="evidence" value="ECO:0007669"/>
    <property type="project" value="UniProtKB-UniRule"/>
</dbReference>
<evidence type="ECO:0000256" key="2">
    <source>
        <dbReference type="ARBA" id="ARBA00023125"/>
    </source>
</evidence>
<dbReference type="InterPro" id="IPR023772">
    <property type="entry name" value="DNA-bd_HTH_TetR-type_CS"/>
</dbReference>
<proteinExistence type="predicted"/>
<evidence type="ECO:0000313" key="5">
    <source>
        <dbReference type="EMBL" id="KSU88885.1"/>
    </source>
</evidence>
<dbReference type="PROSITE" id="PS01081">
    <property type="entry name" value="HTH_TETR_1"/>
    <property type="match status" value="1"/>
</dbReference>
<comment type="caution">
    <text evidence="5">The sequence shown here is derived from an EMBL/GenBank/DDBJ whole genome shotgun (WGS) entry which is preliminary data.</text>
</comment>